<evidence type="ECO:0000313" key="4">
    <source>
        <dbReference type="EMBL" id="KKR70186.1"/>
    </source>
</evidence>
<feature type="binding site" evidence="2">
    <location>
        <begin position="287"/>
        <end position="294"/>
    </location>
    <ligand>
        <name>ATP</name>
        <dbReference type="ChEBI" id="CHEBI:30616"/>
    </ligand>
</feature>
<evidence type="ECO:0000313" key="5">
    <source>
        <dbReference type="Proteomes" id="UP000034664"/>
    </source>
</evidence>
<dbReference type="SUPFAM" id="SSF140931">
    <property type="entry name" value="Fic-like"/>
    <property type="match status" value="1"/>
</dbReference>
<dbReference type="InterPro" id="IPR036390">
    <property type="entry name" value="WH_DNA-bd_sf"/>
</dbReference>
<dbReference type="InterPro" id="IPR036597">
    <property type="entry name" value="Fido-like_dom_sf"/>
</dbReference>
<name>A0A0G0T661_9BACT</name>
<dbReference type="Proteomes" id="UP000034664">
    <property type="component" value="Unassembled WGS sequence"/>
</dbReference>
<sequence>MNKENKFYKIEKSNISNLSSDKLSNLLSSFLEKGSEIEQLYQKTYQPNYLYWDEIKYKKLPSDITSAEFWQFVKFIRRAQSTKTSIKSENGKYFTWLRLPGLEEFLHEIDLNMGGHLSTFIGNIDEANKQKFIVRGIMEEAIASSQLEGAHTTREAAKKLLLENRKPRNESEQMILNNYETLQLIENKEGDKKMTSDFLFELHESIARDTISKKEVGRYRTDKEDIIVTDKFGKFIYHQPPKIDFVKAEMQEFFKFANDEIGESFVHPLIKAIMLHFWIGYLHPFTDGNGRMARLMFYWYLLRNDYWAFKYIPLSTKIKAAQKQYGDAYIYSEQDDLDLTYFIDFNIRKIKLALYDFEEYVERKAIENAKMNKLSKTKYKLNERQIQLLQFLHKNKDEKTTTKIYMNINQISRVTATDDLKELKNIGFIEPEIIKKTIFYYGTNKITELFNR</sequence>
<comment type="caution">
    <text evidence="4">The sequence shown here is derived from an EMBL/GenBank/DDBJ whole genome shotgun (WGS) entry which is preliminary data.</text>
</comment>
<dbReference type="GO" id="GO:0005524">
    <property type="term" value="F:ATP binding"/>
    <property type="evidence" value="ECO:0007669"/>
    <property type="project" value="UniProtKB-KW"/>
</dbReference>
<dbReference type="Pfam" id="PF02661">
    <property type="entry name" value="Fic"/>
    <property type="match status" value="1"/>
</dbReference>
<evidence type="ECO:0000256" key="2">
    <source>
        <dbReference type="PIRSR" id="PIRSR640198-2"/>
    </source>
</evidence>
<feature type="domain" description="Fido" evidence="3">
    <location>
        <begin position="194"/>
        <end position="348"/>
    </location>
</feature>
<dbReference type="SUPFAM" id="SSF46785">
    <property type="entry name" value="Winged helix' DNA-binding domain"/>
    <property type="match status" value="1"/>
</dbReference>
<evidence type="ECO:0000256" key="1">
    <source>
        <dbReference type="PIRSR" id="PIRSR640198-1"/>
    </source>
</evidence>
<dbReference type="PANTHER" id="PTHR13504:SF38">
    <property type="entry name" value="FIDO DOMAIN-CONTAINING PROTEIN"/>
    <property type="match status" value="1"/>
</dbReference>
<organism evidence="4 5">
    <name type="scientific">Candidatus Roizmanbacteria bacterium GW2011_GWB1_40_7</name>
    <dbReference type="NCBI Taxonomy" id="1618482"/>
    <lineage>
        <taxon>Bacteria</taxon>
        <taxon>Candidatus Roizmaniibacteriota</taxon>
    </lineage>
</organism>
<evidence type="ECO:0000259" key="3">
    <source>
        <dbReference type="PROSITE" id="PS51459"/>
    </source>
</evidence>
<dbReference type="InterPro" id="IPR040198">
    <property type="entry name" value="Fido_containing"/>
</dbReference>
<protein>
    <recommendedName>
        <fullName evidence="3">Fido domain-containing protein</fullName>
    </recommendedName>
</protein>
<feature type="binding site" evidence="2">
    <location>
        <begin position="228"/>
        <end position="238"/>
    </location>
    <ligand>
        <name>ATP</name>
        <dbReference type="ChEBI" id="CHEBI:30616"/>
    </ligand>
</feature>
<accession>A0A0G0T661</accession>
<dbReference type="EMBL" id="LBZM01000055">
    <property type="protein sequence ID" value="KKR70186.1"/>
    <property type="molecule type" value="Genomic_DNA"/>
</dbReference>
<reference evidence="4 5" key="1">
    <citation type="journal article" date="2015" name="Nature">
        <title>rRNA introns, odd ribosomes, and small enigmatic genomes across a large radiation of phyla.</title>
        <authorList>
            <person name="Brown C.T."/>
            <person name="Hug L.A."/>
            <person name="Thomas B.C."/>
            <person name="Sharon I."/>
            <person name="Castelle C.J."/>
            <person name="Singh A."/>
            <person name="Wilkins M.J."/>
            <person name="Williams K.H."/>
            <person name="Banfield J.F."/>
        </authorList>
    </citation>
    <scope>NUCLEOTIDE SEQUENCE [LARGE SCALE GENOMIC DNA]</scope>
</reference>
<proteinExistence type="predicted"/>
<dbReference type="PANTHER" id="PTHR13504">
    <property type="entry name" value="FIDO DOMAIN-CONTAINING PROTEIN DDB_G0283145"/>
    <property type="match status" value="1"/>
</dbReference>
<dbReference type="AlphaFoldDB" id="A0A0G0T661"/>
<gene>
    <name evidence="4" type="ORF">UU14_C0055G0008</name>
</gene>
<dbReference type="PROSITE" id="PS51459">
    <property type="entry name" value="FIDO"/>
    <property type="match status" value="1"/>
</dbReference>
<feature type="active site" evidence="1">
    <location>
        <position position="283"/>
    </location>
</feature>
<keyword evidence="2" id="KW-0067">ATP-binding</keyword>
<dbReference type="PATRIC" id="fig|1618482.3.peg.1268"/>
<dbReference type="InterPro" id="IPR003812">
    <property type="entry name" value="Fido"/>
</dbReference>
<keyword evidence="2" id="KW-0547">Nucleotide-binding</keyword>
<dbReference type="Gene3D" id="1.10.3290.10">
    <property type="entry name" value="Fido-like domain"/>
    <property type="match status" value="1"/>
</dbReference>